<feature type="region of interest" description="Disordered" evidence="1">
    <location>
        <begin position="19"/>
        <end position="55"/>
    </location>
</feature>
<feature type="compositionally biased region" description="Polar residues" evidence="1">
    <location>
        <begin position="19"/>
        <end position="33"/>
    </location>
</feature>
<reference evidence="2 3" key="1">
    <citation type="submission" date="2017-11" db="EMBL/GenBank/DDBJ databases">
        <title>The genome of Rhizophagus clarus HR1 reveals common genetic basis of auxotrophy among arbuscular mycorrhizal fungi.</title>
        <authorList>
            <person name="Kobayashi Y."/>
        </authorList>
    </citation>
    <scope>NUCLEOTIDE SEQUENCE [LARGE SCALE GENOMIC DNA]</scope>
    <source>
        <strain evidence="2 3">HR1</strain>
    </source>
</reference>
<keyword evidence="3" id="KW-1185">Reference proteome</keyword>
<protein>
    <submittedName>
        <fullName evidence="2">Uncharacterized protein</fullName>
    </submittedName>
</protein>
<gene>
    <name evidence="2" type="ORF">RclHR1_37640002</name>
</gene>
<evidence type="ECO:0000256" key="1">
    <source>
        <dbReference type="SAM" id="MobiDB-lite"/>
    </source>
</evidence>
<accession>A0A2Z6RDY8</accession>
<name>A0A2Z6RDY8_9GLOM</name>
<comment type="caution">
    <text evidence="2">The sequence shown here is derived from an EMBL/GenBank/DDBJ whole genome shotgun (WGS) entry which is preliminary data.</text>
</comment>
<proteinExistence type="predicted"/>
<organism evidence="2 3">
    <name type="scientific">Rhizophagus clarus</name>
    <dbReference type="NCBI Taxonomy" id="94130"/>
    <lineage>
        <taxon>Eukaryota</taxon>
        <taxon>Fungi</taxon>
        <taxon>Fungi incertae sedis</taxon>
        <taxon>Mucoromycota</taxon>
        <taxon>Glomeromycotina</taxon>
        <taxon>Glomeromycetes</taxon>
        <taxon>Glomerales</taxon>
        <taxon>Glomeraceae</taxon>
        <taxon>Rhizophagus</taxon>
    </lineage>
</organism>
<dbReference type="EMBL" id="BEXD01003073">
    <property type="protein sequence ID" value="GBC00151.1"/>
    <property type="molecule type" value="Genomic_DNA"/>
</dbReference>
<evidence type="ECO:0000313" key="3">
    <source>
        <dbReference type="Proteomes" id="UP000247702"/>
    </source>
</evidence>
<sequence length="125" mass="14536">MSDNDFDDVNCDEYEYESFLNNEYNQDAPNTPQDPVISEEDDNSEKENLSQSLFGKDTDISTLKRHLSSAHKITIENVKHMLKTQSVLNFKRIDPWPKKEKSERDNAVVEWIIGDAQPFRTVENL</sequence>
<dbReference type="Proteomes" id="UP000247702">
    <property type="component" value="Unassembled WGS sequence"/>
</dbReference>
<dbReference type="AlphaFoldDB" id="A0A2Z6RDY8"/>
<evidence type="ECO:0000313" key="2">
    <source>
        <dbReference type="EMBL" id="GBC00151.1"/>
    </source>
</evidence>